<reference evidence="2 3" key="1">
    <citation type="journal article" date="2013" name="BMC Genomics">
        <title>The miniature genome of a carnivorous plant Genlisea aurea contains a low number of genes and short non-coding sequences.</title>
        <authorList>
            <person name="Leushkin E.V."/>
            <person name="Sutormin R.A."/>
            <person name="Nabieva E.R."/>
            <person name="Penin A.A."/>
            <person name="Kondrashov A.S."/>
            <person name="Logacheva M.D."/>
        </authorList>
    </citation>
    <scope>NUCLEOTIDE SEQUENCE [LARGE SCALE GENOMIC DNA]</scope>
</reference>
<dbReference type="AlphaFoldDB" id="S8BZP5"/>
<name>S8BZP5_9LAMI</name>
<feature type="chain" id="PRO_5004548812" evidence="1">
    <location>
        <begin position="20"/>
        <end position="66"/>
    </location>
</feature>
<gene>
    <name evidence="2" type="ORF">M569_14967</name>
</gene>
<evidence type="ECO:0000256" key="1">
    <source>
        <dbReference type="SAM" id="SignalP"/>
    </source>
</evidence>
<protein>
    <submittedName>
        <fullName evidence="2">Uncharacterized protein</fullName>
    </submittedName>
</protein>
<feature type="non-terminal residue" evidence="2">
    <location>
        <position position="1"/>
    </location>
</feature>
<evidence type="ECO:0000313" key="2">
    <source>
        <dbReference type="EMBL" id="EPS59839.1"/>
    </source>
</evidence>
<feature type="signal peptide" evidence="1">
    <location>
        <begin position="1"/>
        <end position="19"/>
    </location>
</feature>
<dbReference type="EMBL" id="AUSU01008040">
    <property type="protein sequence ID" value="EPS59839.1"/>
    <property type="molecule type" value="Genomic_DNA"/>
</dbReference>
<keyword evidence="3" id="KW-1185">Reference proteome</keyword>
<evidence type="ECO:0000313" key="3">
    <source>
        <dbReference type="Proteomes" id="UP000015453"/>
    </source>
</evidence>
<sequence>GLQMSSMLLLLLSLFTTSGRTYDDHQQALHCMLFYDESAVLYINLAEEERCLSCRNFDNEPKTALI</sequence>
<accession>S8BZP5</accession>
<keyword evidence="1" id="KW-0732">Signal</keyword>
<comment type="caution">
    <text evidence="2">The sequence shown here is derived from an EMBL/GenBank/DDBJ whole genome shotgun (WGS) entry which is preliminary data.</text>
</comment>
<organism evidence="2 3">
    <name type="scientific">Genlisea aurea</name>
    <dbReference type="NCBI Taxonomy" id="192259"/>
    <lineage>
        <taxon>Eukaryota</taxon>
        <taxon>Viridiplantae</taxon>
        <taxon>Streptophyta</taxon>
        <taxon>Embryophyta</taxon>
        <taxon>Tracheophyta</taxon>
        <taxon>Spermatophyta</taxon>
        <taxon>Magnoliopsida</taxon>
        <taxon>eudicotyledons</taxon>
        <taxon>Gunneridae</taxon>
        <taxon>Pentapetalae</taxon>
        <taxon>asterids</taxon>
        <taxon>lamiids</taxon>
        <taxon>Lamiales</taxon>
        <taxon>Lentibulariaceae</taxon>
        <taxon>Genlisea</taxon>
    </lineage>
</organism>
<proteinExistence type="predicted"/>
<dbReference type="Proteomes" id="UP000015453">
    <property type="component" value="Unassembled WGS sequence"/>
</dbReference>